<evidence type="ECO:0000256" key="3">
    <source>
        <dbReference type="ARBA" id="ARBA00022741"/>
    </source>
</evidence>
<keyword evidence="3" id="KW-0547">Nucleotide-binding</keyword>
<dbReference type="HOGENOM" id="CLU_000604_1_11_6"/>
<organism evidence="8 9">
    <name type="scientific">Cardiobacterium hominis (strain ATCC 15826 / DSM 8339 / NCTC 10426 / 6573)</name>
    <dbReference type="NCBI Taxonomy" id="638300"/>
    <lineage>
        <taxon>Bacteria</taxon>
        <taxon>Pseudomonadati</taxon>
        <taxon>Pseudomonadota</taxon>
        <taxon>Gammaproteobacteria</taxon>
        <taxon>Cardiobacteriales</taxon>
        <taxon>Cardiobacteriaceae</taxon>
        <taxon>Cardiobacterium</taxon>
    </lineage>
</organism>
<dbReference type="PANTHER" id="PTHR42794">
    <property type="entry name" value="HEMIN IMPORT ATP-BINDING PROTEIN HMUV"/>
    <property type="match status" value="1"/>
</dbReference>
<evidence type="ECO:0000313" key="8">
    <source>
        <dbReference type="EMBL" id="EEV88327.1"/>
    </source>
</evidence>
<comment type="similarity">
    <text evidence="1">Belongs to the ABC transporter superfamily.</text>
</comment>
<dbReference type="Gene3D" id="3.40.50.300">
    <property type="entry name" value="P-loop containing nucleotide triphosphate hydrolases"/>
    <property type="match status" value="1"/>
</dbReference>
<dbReference type="SMART" id="SM00382">
    <property type="entry name" value="AAA"/>
    <property type="match status" value="1"/>
</dbReference>
<dbReference type="AlphaFoldDB" id="C8NAJ6"/>
<keyword evidence="2" id="KW-0813">Transport</keyword>
<proteinExistence type="inferred from homology"/>
<dbReference type="InterPro" id="IPR027417">
    <property type="entry name" value="P-loop_NTPase"/>
</dbReference>
<sequence length="254" mass="27378">MLSLDSVSFRSGDRVLLDAVSFSLAPGQFYGVIGHNGAGKSTLIRLLGGELLPSSGAVLLDDAAVHAFSAKAQARRIASLPQKLPDAADFLVRELVMLGRFPWQGWLQRPSAEDVACVEAAMAQTDVARFAAQPVNTLSGGERQRAWLALCLAQQSEVLLLDEPLAALDIVYQVEVLQLVRRLVAERGLTVVMIIHDINLAARFCDVLIALKAGRLCRFAPVGEVMSAAALREVFGVDLHLLDHPDGKHRVAVV</sequence>
<dbReference type="Pfam" id="PF00005">
    <property type="entry name" value="ABC_tran"/>
    <property type="match status" value="1"/>
</dbReference>
<feature type="domain" description="ABC transporter" evidence="7">
    <location>
        <begin position="2"/>
        <end position="238"/>
    </location>
</feature>
<dbReference type="OrthoDB" id="6461291at2"/>
<dbReference type="GO" id="GO:0005524">
    <property type="term" value="F:ATP binding"/>
    <property type="evidence" value="ECO:0007669"/>
    <property type="project" value="UniProtKB-KW"/>
</dbReference>
<dbReference type="GO" id="GO:0016887">
    <property type="term" value="F:ATP hydrolysis activity"/>
    <property type="evidence" value="ECO:0007669"/>
    <property type="project" value="InterPro"/>
</dbReference>
<dbReference type="InterPro" id="IPR017871">
    <property type="entry name" value="ABC_transporter-like_CS"/>
</dbReference>
<dbReference type="CDD" id="cd03214">
    <property type="entry name" value="ABC_Iron-Siderophores_B12_Hemin"/>
    <property type="match status" value="1"/>
</dbReference>
<evidence type="ECO:0000256" key="5">
    <source>
        <dbReference type="ARBA" id="ARBA00022967"/>
    </source>
</evidence>
<dbReference type="InterPro" id="IPR003439">
    <property type="entry name" value="ABC_transporter-like_ATP-bd"/>
</dbReference>
<dbReference type="SUPFAM" id="SSF52540">
    <property type="entry name" value="P-loop containing nucleoside triphosphate hydrolases"/>
    <property type="match status" value="1"/>
</dbReference>
<dbReference type="FunFam" id="3.40.50.300:FF:000134">
    <property type="entry name" value="Iron-enterobactin ABC transporter ATP-binding protein"/>
    <property type="match status" value="1"/>
</dbReference>
<keyword evidence="9" id="KW-1185">Reference proteome</keyword>
<reference evidence="8 9" key="1">
    <citation type="submission" date="2009-08" db="EMBL/GenBank/DDBJ databases">
        <authorList>
            <person name="Qin X."/>
            <person name="Bachman B."/>
            <person name="Battles P."/>
            <person name="Bell A."/>
            <person name="Bess C."/>
            <person name="Bickham C."/>
            <person name="Chaboub L."/>
            <person name="Chen D."/>
            <person name="Coyle M."/>
            <person name="Deiros D.R."/>
            <person name="Dinh H."/>
            <person name="Forbes L."/>
            <person name="Fowler G."/>
            <person name="Francisco L."/>
            <person name="Fu Q."/>
            <person name="Gubbala S."/>
            <person name="Hale W."/>
            <person name="Han Y."/>
            <person name="Hemphill L."/>
            <person name="Highlander S.K."/>
            <person name="Hirani K."/>
            <person name="Hogues M."/>
            <person name="Jackson L."/>
            <person name="Jakkamsetti A."/>
            <person name="Javaid M."/>
            <person name="Jiang H."/>
            <person name="Korchina V."/>
            <person name="Kovar C."/>
            <person name="Lara F."/>
            <person name="Lee S."/>
            <person name="Mata R."/>
            <person name="Mathew T."/>
            <person name="Moen C."/>
            <person name="Morales K."/>
            <person name="Munidasa M."/>
            <person name="Nazareth L."/>
            <person name="Ngo R."/>
            <person name="Nguyen L."/>
            <person name="Okwuonu G."/>
            <person name="Ongeri F."/>
            <person name="Patil S."/>
            <person name="Petrosino J."/>
            <person name="Pham C."/>
            <person name="Pham P."/>
            <person name="Pu L.-L."/>
            <person name="Puazo M."/>
            <person name="Raj R."/>
            <person name="Reid J."/>
            <person name="Rouhana J."/>
            <person name="Saada N."/>
            <person name="Shang Y."/>
            <person name="Simmons D."/>
            <person name="Thornton R."/>
            <person name="Warren J."/>
            <person name="Weissenberger G."/>
            <person name="Zhang J."/>
            <person name="Zhang L."/>
            <person name="Zhou C."/>
            <person name="Zhu D."/>
            <person name="Muzny D."/>
            <person name="Worley K."/>
            <person name="Gibbs R."/>
        </authorList>
    </citation>
    <scope>NUCLEOTIDE SEQUENCE [LARGE SCALE GENOMIC DNA]</scope>
    <source>
        <strain evidence="9">ATCC 15826 / DSM 8339 / NCTC 10426 / 6573</strain>
    </source>
</reference>
<evidence type="ECO:0000256" key="4">
    <source>
        <dbReference type="ARBA" id="ARBA00022840"/>
    </source>
</evidence>
<keyword evidence="4 8" id="KW-0067">ATP-binding</keyword>
<evidence type="ECO:0000259" key="7">
    <source>
        <dbReference type="PROSITE" id="PS50893"/>
    </source>
</evidence>
<dbReference type="InterPro" id="IPR003593">
    <property type="entry name" value="AAA+_ATPase"/>
</dbReference>
<evidence type="ECO:0000256" key="1">
    <source>
        <dbReference type="ARBA" id="ARBA00005417"/>
    </source>
</evidence>
<comment type="function">
    <text evidence="6">Part of the ABC transporter complex HmuTUV involved in hemin import. Responsible for energy coupling to the transport system.</text>
</comment>
<evidence type="ECO:0000256" key="6">
    <source>
        <dbReference type="ARBA" id="ARBA00037066"/>
    </source>
</evidence>
<dbReference type="Proteomes" id="UP000004870">
    <property type="component" value="Unassembled WGS sequence"/>
</dbReference>
<protein>
    <submittedName>
        <fullName evidence="8">ABC transporter, ATP-binding protein</fullName>
    </submittedName>
</protein>
<dbReference type="EMBL" id="ACKY01000089">
    <property type="protein sequence ID" value="EEV88327.1"/>
    <property type="molecule type" value="Genomic_DNA"/>
</dbReference>
<accession>C8NAJ6</accession>
<evidence type="ECO:0000256" key="2">
    <source>
        <dbReference type="ARBA" id="ARBA00022448"/>
    </source>
</evidence>
<dbReference type="PROSITE" id="PS00211">
    <property type="entry name" value="ABC_TRANSPORTER_1"/>
    <property type="match status" value="1"/>
</dbReference>
<dbReference type="PROSITE" id="PS50893">
    <property type="entry name" value="ABC_TRANSPORTER_2"/>
    <property type="match status" value="1"/>
</dbReference>
<keyword evidence="5" id="KW-1278">Translocase</keyword>
<gene>
    <name evidence="8" type="primary">fhuC</name>
    <name evidence="8" type="ORF">HMPREF0198_1524</name>
</gene>
<evidence type="ECO:0000313" key="9">
    <source>
        <dbReference type="Proteomes" id="UP000004870"/>
    </source>
</evidence>
<comment type="caution">
    <text evidence="8">The sequence shown here is derived from an EMBL/GenBank/DDBJ whole genome shotgun (WGS) entry which is preliminary data.</text>
</comment>
<dbReference type="PANTHER" id="PTHR42794:SF1">
    <property type="entry name" value="HEMIN IMPORT ATP-BINDING PROTEIN HMUV"/>
    <property type="match status" value="1"/>
</dbReference>
<name>C8NAJ6_CARH6</name>